<evidence type="ECO:0000313" key="3">
    <source>
        <dbReference type="Proteomes" id="UP000192569"/>
    </source>
</evidence>
<proteinExistence type="predicted"/>
<accession>A0A1W1VW92</accession>
<gene>
    <name evidence="2" type="ORF">SAMN00808754_1903</name>
</gene>
<dbReference type="GO" id="GO:0046872">
    <property type="term" value="F:metal ion binding"/>
    <property type="evidence" value="ECO:0007669"/>
    <property type="project" value="InterPro"/>
</dbReference>
<name>A0A1W1VW92_9FIRM</name>
<dbReference type="Gene3D" id="3.30.70.100">
    <property type="match status" value="1"/>
</dbReference>
<dbReference type="STRING" id="698762.SAMN00808754_1903"/>
<feature type="domain" description="HMA" evidence="1">
    <location>
        <begin position="22"/>
        <end position="88"/>
    </location>
</feature>
<evidence type="ECO:0000313" key="2">
    <source>
        <dbReference type="EMBL" id="SMB97642.1"/>
    </source>
</evidence>
<dbReference type="OrthoDB" id="1725052at2"/>
<sequence length="91" mass="10332">MSFYINEIKALMGSGKWGSQEATVTLIITNMKSDEDTRKLVNTLQTLPGVSSVVPFLSHRRLMITYNSSQITLETIGYHITKLGYHYIHKI</sequence>
<evidence type="ECO:0000259" key="1">
    <source>
        <dbReference type="PROSITE" id="PS50846"/>
    </source>
</evidence>
<dbReference type="EMBL" id="LT838272">
    <property type="protein sequence ID" value="SMB97642.1"/>
    <property type="molecule type" value="Genomic_DNA"/>
</dbReference>
<dbReference type="RefSeq" id="WP_084665488.1">
    <property type="nucleotide sequence ID" value="NZ_LT838272.1"/>
</dbReference>
<dbReference type="PROSITE" id="PS50846">
    <property type="entry name" value="HMA_2"/>
    <property type="match status" value="1"/>
</dbReference>
<organism evidence="2 3">
    <name type="scientific">Thermanaeromonas toyohensis ToBE</name>
    <dbReference type="NCBI Taxonomy" id="698762"/>
    <lineage>
        <taxon>Bacteria</taxon>
        <taxon>Bacillati</taxon>
        <taxon>Bacillota</taxon>
        <taxon>Clostridia</taxon>
        <taxon>Neomoorellales</taxon>
        <taxon>Neomoorellaceae</taxon>
        <taxon>Thermanaeromonas</taxon>
    </lineage>
</organism>
<reference evidence="2 3" key="1">
    <citation type="submission" date="2017-04" db="EMBL/GenBank/DDBJ databases">
        <authorList>
            <person name="Afonso C.L."/>
            <person name="Miller P.J."/>
            <person name="Scott M.A."/>
            <person name="Spackman E."/>
            <person name="Goraichik I."/>
            <person name="Dimitrov K.M."/>
            <person name="Suarez D.L."/>
            <person name="Swayne D.E."/>
        </authorList>
    </citation>
    <scope>NUCLEOTIDE SEQUENCE [LARGE SCALE GENOMIC DNA]</scope>
    <source>
        <strain evidence="2 3">ToBE</strain>
    </source>
</reference>
<dbReference type="InterPro" id="IPR006121">
    <property type="entry name" value="HMA_dom"/>
</dbReference>
<dbReference type="SUPFAM" id="SSF55008">
    <property type="entry name" value="HMA, heavy metal-associated domain"/>
    <property type="match status" value="1"/>
</dbReference>
<keyword evidence="3" id="KW-1185">Reference proteome</keyword>
<dbReference type="InterPro" id="IPR036163">
    <property type="entry name" value="HMA_dom_sf"/>
</dbReference>
<dbReference type="AlphaFoldDB" id="A0A1W1VW92"/>
<protein>
    <submittedName>
        <fullName evidence="2">Copper chaperone CopZ</fullName>
    </submittedName>
</protein>
<dbReference type="Proteomes" id="UP000192569">
    <property type="component" value="Chromosome I"/>
</dbReference>